<name>A0A2T0WKQ1_9RHOB</name>
<dbReference type="EMBL" id="PVTQ01000010">
    <property type="protein sequence ID" value="PRY87267.1"/>
    <property type="molecule type" value="Genomic_DNA"/>
</dbReference>
<evidence type="ECO:0000256" key="3">
    <source>
        <dbReference type="ARBA" id="ARBA00023163"/>
    </source>
</evidence>
<dbReference type="InterPro" id="IPR036390">
    <property type="entry name" value="WH_DNA-bd_sf"/>
</dbReference>
<dbReference type="InterPro" id="IPR011711">
    <property type="entry name" value="GntR_C"/>
</dbReference>
<dbReference type="PROSITE" id="PS50949">
    <property type="entry name" value="HTH_GNTR"/>
    <property type="match status" value="1"/>
</dbReference>
<dbReference type="Pfam" id="PF07729">
    <property type="entry name" value="FCD"/>
    <property type="match status" value="1"/>
</dbReference>
<protein>
    <submittedName>
        <fullName evidence="5">DNA-binding GntR family transcriptional regulator</fullName>
    </submittedName>
</protein>
<dbReference type="InterPro" id="IPR008920">
    <property type="entry name" value="TF_FadR/GntR_C"/>
</dbReference>
<gene>
    <name evidence="5" type="ORF">CLV74_11041</name>
</gene>
<dbReference type="PANTHER" id="PTHR43537">
    <property type="entry name" value="TRANSCRIPTIONAL REGULATOR, GNTR FAMILY"/>
    <property type="match status" value="1"/>
</dbReference>
<dbReference type="RefSeq" id="WP_106265943.1">
    <property type="nucleotide sequence ID" value="NZ_PVTQ01000010.1"/>
</dbReference>
<dbReference type="GO" id="GO:0003700">
    <property type="term" value="F:DNA-binding transcription factor activity"/>
    <property type="evidence" value="ECO:0007669"/>
    <property type="project" value="InterPro"/>
</dbReference>
<dbReference type="SMART" id="SM00345">
    <property type="entry name" value="HTH_GNTR"/>
    <property type="match status" value="1"/>
</dbReference>
<dbReference type="SUPFAM" id="SSF46785">
    <property type="entry name" value="Winged helix' DNA-binding domain"/>
    <property type="match status" value="1"/>
</dbReference>
<dbReference type="CDD" id="cd07377">
    <property type="entry name" value="WHTH_GntR"/>
    <property type="match status" value="1"/>
</dbReference>
<dbReference type="Gene3D" id="1.10.10.10">
    <property type="entry name" value="Winged helix-like DNA-binding domain superfamily/Winged helix DNA-binding domain"/>
    <property type="match status" value="1"/>
</dbReference>
<accession>A0A2T0WKQ1</accession>
<dbReference type="Gene3D" id="1.20.120.530">
    <property type="entry name" value="GntR ligand-binding domain-like"/>
    <property type="match status" value="1"/>
</dbReference>
<feature type="domain" description="HTH gntR-type" evidence="4">
    <location>
        <begin position="4"/>
        <end position="71"/>
    </location>
</feature>
<organism evidence="5 6">
    <name type="scientific">Donghicola tyrosinivorans</name>
    <dbReference type="NCBI Taxonomy" id="1652492"/>
    <lineage>
        <taxon>Bacteria</taxon>
        <taxon>Pseudomonadati</taxon>
        <taxon>Pseudomonadota</taxon>
        <taxon>Alphaproteobacteria</taxon>
        <taxon>Rhodobacterales</taxon>
        <taxon>Roseobacteraceae</taxon>
        <taxon>Donghicola</taxon>
    </lineage>
</organism>
<keyword evidence="3" id="KW-0804">Transcription</keyword>
<dbReference type="AlphaFoldDB" id="A0A2T0WKQ1"/>
<evidence type="ECO:0000313" key="6">
    <source>
        <dbReference type="Proteomes" id="UP000238392"/>
    </source>
</evidence>
<keyword evidence="1" id="KW-0805">Transcription regulation</keyword>
<dbReference type="GO" id="GO:0003677">
    <property type="term" value="F:DNA binding"/>
    <property type="evidence" value="ECO:0007669"/>
    <property type="project" value="UniProtKB-KW"/>
</dbReference>
<proteinExistence type="predicted"/>
<keyword evidence="2 5" id="KW-0238">DNA-binding</keyword>
<evidence type="ECO:0000256" key="2">
    <source>
        <dbReference type="ARBA" id="ARBA00023125"/>
    </source>
</evidence>
<reference evidence="5 6" key="1">
    <citation type="submission" date="2018-03" db="EMBL/GenBank/DDBJ databases">
        <title>Genomic Encyclopedia of Archaeal and Bacterial Type Strains, Phase II (KMG-II): from individual species to whole genera.</title>
        <authorList>
            <person name="Goeker M."/>
        </authorList>
    </citation>
    <scope>NUCLEOTIDE SEQUENCE [LARGE SCALE GENOMIC DNA]</scope>
    <source>
        <strain evidence="5 6">DSM 100212</strain>
    </source>
</reference>
<dbReference type="OrthoDB" id="7005926at2"/>
<dbReference type="Proteomes" id="UP000238392">
    <property type="component" value="Unassembled WGS sequence"/>
</dbReference>
<sequence length="306" mass="35410">MTTSELANRISNRVVQDILSGDLASGSHVRTQQIADRYQVSRTPVRDALVHLQEIGFLEHFPNRGYFVSENIPKDAIDEAAGNFGTDSSDYQQFAEDWLTDRLPEVVTEQTLRQKYDWTKARLTEMLARAAREGWAERKEGYGWRLLPVAKNAEAFDEIYRFRMAIEPAALLEPGFEINREALEEQKRIQSKMLDSDIATTPVERLLDNGANFHEIICQMSHNPFFVTALERVNRMRRLMEYRSRVDRERLTVQCTEHLELIDLLERGEIAEASYFMRRHLSGALKRKSPVVWDWTSGSRQASEAE</sequence>
<dbReference type="InterPro" id="IPR036388">
    <property type="entry name" value="WH-like_DNA-bd_sf"/>
</dbReference>
<comment type="caution">
    <text evidence="5">The sequence shown here is derived from an EMBL/GenBank/DDBJ whole genome shotgun (WGS) entry which is preliminary data.</text>
</comment>
<evidence type="ECO:0000259" key="4">
    <source>
        <dbReference type="PROSITE" id="PS50949"/>
    </source>
</evidence>
<evidence type="ECO:0000256" key="1">
    <source>
        <dbReference type="ARBA" id="ARBA00023015"/>
    </source>
</evidence>
<dbReference type="InterPro" id="IPR000524">
    <property type="entry name" value="Tscrpt_reg_HTH_GntR"/>
</dbReference>
<dbReference type="SUPFAM" id="SSF48008">
    <property type="entry name" value="GntR ligand-binding domain-like"/>
    <property type="match status" value="1"/>
</dbReference>
<evidence type="ECO:0000313" key="5">
    <source>
        <dbReference type="EMBL" id="PRY87267.1"/>
    </source>
</evidence>
<dbReference type="Pfam" id="PF00392">
    <property type="entry name" value="GntR"/>
    <property type="match status" value="1"/>
</dbReference>
<dbReference type="PANTHER" id="PTHR43537:SF5">
    <property type="entry name" value="UXU OPERON TRANSCRIPTIONAL REGULATOR"/>
    <property type="match status" value="1"/>
</dbReference>
<keyword evidence="6" id="KW-1185">Reference proteome</keyword>
<dbReference type="SMART" id="SM00895">
    <property type="entry name" value="FCD"/>
    <property type="match status" value="1"/>
</dbReference>